<organism evidence="1 2">
    <name type="scientific">Caldifermentibacillus hisashii</name>
    <dbReference type="NCBI Taxonomy" id="996558"/>
    <lineage>
        <taxon>Bacteria</taxon>
        <taxon>Bacillati</taxon>
        <taxon>Bacillota</taxon>
        <taxon>Bacilli</taxon>
        <taxon>Bacillales</taxon>
        <taxon>Bacillaceae</taxon>
        <taxon>Caldifermentibacillus</taxon>
    </lineage>
</organism>
<protein>
    <submittedName>
        <fullName evidence="1">Uncharacterized protein</fullName>
    </submittedName>
</protein>
<keyword evidence="2" id="KW-1185">Reference proteome</keyword>
<dbReference type="EMBL" id="JBBYAK010000001">
    <property type="protein sequence ID" value="MEL3957493.1"/>
    <property type="molecule type" value="Genomic_DNA"/>
</dbReference>
<evidence type="ECO:0000313" key="2">
    <source>
        <dbReference type="Proteomes" id="UP001459714"/>
    </source>
</evidence>
<comment type="caution">
    <text evidence="1">The sequence shown here is derived from an EMBL/GenBank/DDBJ whole genome shotgun (WGS) entry which is preliminary data.</text>
</comment>
<proteinExistence type="predicted"/>
<accession>A0ABU9JXC6</accession>
<sequence>MTTRPILVTTLRRNTHFFDDETHSRHHFEVRNAIFWRRDLFSSPL</sequence>
<dbReference type="Proteomes" id="UP001459714">
    <property type="component" value="Unassembled WGS sequence"/>
</dbReference>
<dbReference type="RefSeq" id="WP_342020200.1">
    <property type="nucleotide sequence ID" value="NZ_CP163264.1"/>
</dbReference>
<reference evidence="1 2" key="1">
    <citation type="submission" date="2024-03" db="EMBL/GenBank/DDBJ databases">
        <title>Bacilli Hybrid Assemblies.</title>
        <authorList>
            <person name="Kovac J."/>
        </authorList>
    </citation>
    <scope>NUCLEOTIDE SEQUENCE [LARGE SCALE GENOMIC DNA]</scope>
    <source>
        <strain evidence="1 2">FSL M8-0022</strain>
    </source>
</reference>
<name>A0ABU9JXC6_9BACI</name>
<evidence type="ECO:0000313" key="1">
    <source>
        <dbReference type="EMBL" id="MEL3957493.1"/>
    </source>
</evidence>
<gene>
    <name evidence="1" type="ORF">NST17_09835</name>
</gene>